<keyword evidence="2" id="KW-1133">Transmembrane helix</keyword>
<keyword evidence="2" id="KW-0812">Transmembrane</keyword>
<gene>
    <name evidence="3" type="ORF">SNAT2548_LOCUS28509</name>
</gene>
<keyword evidence="4" id="KW-1185">Reference proteome</keyword>
<evidence type="ECO:0000313" key="4">
    <source>
        <dbReference type="Proteomes" id="UP000604046"/>
    </source>
</evidence>
<dbReference type="OrthoDB" id="660555at2759"/>
<dbReference type="PROSITE" id="PS51450">
    <property type="entry name" value="LRR"/>
    <property type="match status" value="2"/>
</dbReference>
<evidence type="ECO:0000313" key="3">
    <source>
        <dbReference type="EMBL" id="CAE7509107.1"/>
    </source>
</evidence>
<dbReference type="InterPro" id="IPR001611">
    <property type="entry name" value="Leu-rich_rpt"/>
</dbReference>
<dbReference type="PANTHER" id="PTHR47932:SF44">
    <property type="entry name" value="MIOREX COMPLEX COMPONENT 1"/>
    <property type="match status" value="1"/>
</dbReference>
<dbReference type="Gene3D" id="3.80.10.10">
    <property type="entry name" value="Ribonuclease Inhibitor"/>
    <property type="match status" value="1"/>
</dbReference>
<dbReference type="Gene3D" id="1.25.40.20">
    <property type="entry name" value="Ankyrin repeat-containing domain"/>
    <property type="match status" value="1"/>
</dbReference>
<name>A0A812T785_9DINO</name>
<dbReference type="Gene3D" id="1.25.40.10">
    <property type="entry name" value="Tetratricopeptide repeat domain"/>
    <property type="match status" value="5"/>
</dbReference>
<feature type="transmembrane region" description="Helical" evidence="2">
    <location>
        <begin position="2089"/>
        <end position="2109"/>
    </location>
</feature>
<evidence type="ECO:0000256" key="1">
    <source>
        <dbReference type="ARBA" id="ARBA00022737"/>
    </source>
</evidence>
<dbReference type="EMBL" id="CAJNDS010002519">
    <property type="protein sequence ID" value="CAE7509107.1"/>
    <property type="molecule type" value="Genomic_DNA"/>
</dbReference>
<feature type="transmembrane region" description="Helical" evidence="2">
    <location>
        <begin position="1878"/>
        <end position="1895"/>
    </location>
</feature>
<evidence type="ECO:0000256" key="2">
    <source>
        <dbReference type="SAM" id="Phobius"/>
    </source>
</evidence>
<dbReference type="InterPro" id="IPR036770">
    <property type="entry name" value="Ankyrin_rpt-contain_sf"/>
</dbReference>
<dbReference type="SUPFAM" id="SSF48403">
    <property type="entry name" value="Ankyrin repeat"/>
    <property type="match status" value="1"/>
</dbReference>
<feature type="transmembrane region" description="Helical" evidence="2">
    <location>
        <begin position="1820"/>
        <end position="1837"/>
    </location>
</feature>
<feature type="transmembrane region" description="Helical" evidence="2">
    <location>
        <begin position="1907"/>
        <end position="1927"/>
    </location>
</feature>
<protein>
    <submittedName>
        <fullName evidence="3">Uncharacterized protein</fullName>
    </submittedName>
</protein>
<organism evidence="3 4">
    <name type="scientific">Symbiodinium natans</name>
    <dbReference type="NCBI Taxonomy" id="878477"/>
    <lineage>
        <taxon>Eukaryota</taxon>
        <taxon>Sar</taxon>
        <taxon>Alveolata</taxon>
        <taxon>Dinophyceae</taxon>
        <taxon>Suessiales</taxon>
        <taxon>Symbiodiniaceae</taxon>
        <taxon>Symbiodinium</taxon>
    </lineage>
</organism>
<reference evidence="3" key="1">
    <citation type="submission" date="2021-02" db="EMBL/GenBank/DDBJ databases">
        <authorList>
            <person name="Dougan E. K."/>
            <person name="Rhodes N."/>
            <person name="Thang M."/>
            <person name="Chan C."/>
        </authorList>
    </citation>
    <scope>NUCLEOTIDE SEQUENCE</scope>
</reference>
<feature type="transmembrane region" description="Helical" evidence="2">
    <location>
        <begin position="2010"/>
        <end position="2037"/>
    </location>
</feature>
<dbReference type="SUPFAM" id="SSF52058">
    <property type="entry name" value="L domain-like"/>
    <property type="match status" value="1"/>
</dbReference>
<comment type="caution">
    <text evidence="3">The sequence shown here is derived from an EMBL/GenBank/DDBJ whole genome shotgun (WGS) entry which is preliminary data.</text>
</comment>
<dbReference type="InterPro" id="IPR032675">
    <property type="entry name" value="LRR_dom_sf"/>
</dbReference>
<dbReference type="InterPro" id="IPR011990">
    <property type="entry name" value="TPR-like_helical_dom_sf"/>
</dbReference>
<feature type="transmembrane region" description="Helical" evidence="2">
    <location>
        <begin position="1843"/>
        <end position="1866"/>
    </location>
</feature>
<accession>A0A812T785</accession>
<sequence>MEEFAARGRRGSMRLSQGAQRLTKEQLAEIEKAKWKRELDEIFERSIHVTSLKDEDFANVLGPGWKTQHPTRIDFSSDRYQLDTLEGPSGGLLHPMLRKHRVNLVDVSNNHLMDISVLSKANGFEALHTIMARKNLLSRISLNLPNLIELNLAYNLLKTMPSLGLLPSLEVLILSHNQLSGSLENLKSSMRIKRLDLAYNEFDWTPSQLSQALNAMSHLRSLQNLRLYHNKFVACFKEYQIYVVSKLKSLQKLDDCIISMDMRDEIESTNLLALDVYDVAFKKRQEELARRRSSAGVGFKTMGAGVGKLKQIMESLEEILEDPSALAARVAVVRENAALRANSSGNEGFHVEEAFWDGMDNGGSDKEMQITVSYILELITAVMERHDTARNSLVETLGFLSCVVSHGLGFRCLDLLRRMMLSSDHCREEAGRGVKTIVVPTVLAFGEADINSEITKTMLLGLLDLVQEKQIREEVCDILEELLPLLLNWFLGEEYLTEDGAHIVKLLASITGPEEYAQRAASPELAARTIMHLENKALFDNMRLRSTWIDVLQITQNIIMYGSQEIVDMFYKAASHSKVVARLRQVLTATKGRHNDLPLPARTIACICQFVSAMMQRSNASLQECCDPICFQDVLCQLLRTHLVDPLIMEAATKTLRTMLEDPKVYSKQAIRVVEDLRIVTPLLQFLGGKKYPELYKLALKYSEDQSRDAPPFAELENDLVTNAMIGIVTLVEFFAAEDESINDDIARQLVNDAMNTQGRETILLKLLVIPCDDLKLIVMRCLSKVPLSQIEPDEMGAIVKCLSDVKNIGEGRTEEMLALVVRQLERLLLAPGDTGLGFRQGFAERAVAECSEILLANSARSTDRESDELEKLALSSAIVNFYFSCSAIPSLRSCLRNPTIDALFPRIMKFEEELHSPLAADVLLEQTWLGRSMENLLQCFQGEKVLVRGKKVAIRILSQMANVMEGRSSYQDRSRCRKMLTLKEVAAAEAKMWNVHAVQKAQRFLDNQEWEDRIAQAQQFVSAGGPARLQDFLLDLAAKEREEYYLDQYLKAGDKPGAILIEAEGKKAAVLEQKGEELHRDEALEVDMIQTLQSTTFSPSHSIAILTLWPKASKAGAPSLDAAEDAVTVVVVGGLPAWLQSTAFQRDLTQRVQHDLHTFGLIRGNVAVFQRQAELQIQDHGESLHWFTEAPHAGVRLTLQMEFASQWPVLKSINVDCKIHGETSLVHLFSTTGTMGEWADDVWSARTHWEQRLLSGLAQHSRRHEKRDAAAAADTAIAFVKSSVWNFISESQTLKTGQAVETSEESVWQQYGPAALAQLLSELILNSAMKMSANFLRSTMQDTLTTLPFWPADQLNLQEHFPPLQQQDMYVDLDKQLFPDLFLRLAAVVWTAAFQGISTLRQALDELRRRGMPLVRLALHTPILYKSGGRHRSLSGPLLMFVVDQLNQSDVATEMLHALIASSADPNANYVLFPTGKHKAIGRFPLLCLAGNRQAHGLAETLLRTRADANQEITLNYFPHGGNALWSAVWGSDYGMIRLLLTFGDADVNVRAWHPDAPPLTGQARHLQLLSLASTALDAEHVQLLLECKADFQAELTPTFAACHAEVTRLLASHVAYSHPATIVHRCDELNGTCGVWIHWVFQEVAADITSKRLFRTALSAAGADPELRRSFMRLLCDLIQRLPAAAAELLDNIALQSPQVQEPGRHPLRTRCRFRARECHTAYIAETRWAPSGTKFQNRLAPPAREAGERFLWLFPSMRQVEFCDIQLVDIPCLIDAKVLGALRALPWETLVMLLNESIVFQALVDHVWRDGMRRCHYVQASTSLIQFCCLLIWWQRTESIAKAICWAVFVAAVAFQVSSIMLTLHRRSVPSLQRVVHAGMGVHLAASAWLAWQDTQQDENYRSSMAVNVVACIASVVYSCRVLQPFGIRVGQSLLPILNSVGRREFAAMAMLIFVTLFATALYVCIEFDTDVEGFAQAAFQTWQTLIVGEPALVNANDETGRNVTRFLAIALFFFACNTVLMNIFINVTGSVYVQETANTVGSFQAERLRICEEAVAGTHFARCAVFIEFLVAWCLWLLVRLLTTSAVNALNILIAMMCWIVGFCWQWHLARQAGASIDSFEGSSLSGQPVTALRQQDDDNIYEKSAGREALMIAMQREEDVLDDDQAGLFVLRPDSLAWDEEIFQDVKKGQTHLVYAAAAYLRIVHALLALPPHPSCRRQMLEDLRQPEYLAKLLALVSGLPSLACHIAAKFLRVMSSALAMAADDGDVPPPKLEHFYMVSMYTQQLAESLLYLLKLTKDQRLDPKEEVLSVEIARFVGTLVEAVPRFANSSFRFPDHPDIQRMCVEKCLDWLVPAATVRVFVAMILYELQLDIGGGSGRSIHHEFVKEAYKRVGMKDQALAALTNILVRCTDYRYDVLEVFSVGEVFLAQNVRPSFLGELLNGLNLGAFTLHVETFLADYDPLSKDQQVLHMEIVEMQSKTSNSFKTYLLVATNFKVFLLEPNPEKPAYAAEIGEHWDPNWETLFPRQPLVVWEREYSSLVRVWRCYGSQILALEWQGAGKRLSDAEESPKSGQAIQYEVYLFHLADRRDVMADCLRAYAASKDTKGEGPPVLTDPSFRTIVIAQTKEEQVLAATVTTLGPAPRVGLFAAEQKADHRPRLFVLTKASVLEFAINSSFVASTFGIVCLFAEFAVGFPLPNTSTARCSKQSHRSVTAARFQPRVKPLPECTCQAKAGVYHGGHRYLSLEMVAPATPRAGGKQLPEIQSLEALHEPGEPLSTARVLGALEPYLASWRLAPQKATVVLRQLARQQQPLALAVLRAMAIGQVEANTVHWNSVIFEATKAKDWQQGVALVKELASVRLSCETNSYNSILSAAVRSETWPRAVLILSQRFEVQAPADAVSYNVLADSIAKSSAWQQVLHVLRDMSLEHTLPDVITYCAGMYASYASKLEWALTFHFLQTMQSIGIVCDITNIGTAVSTCSLASSWKSAAWLLCQAARSTLRLNAVSINAAISSMSEGEAEWPTAIGHLERMRTTMIGPDEVSILASINACDKGAWQIGMALFIDSGQWKLHPNTFTGNALLSAYSSSTSSRNPWQTGLRLLKLLQEVQVTADVVSFNIVLSMLGRANAWHTAVDVLALMADSHSATTSHLNSVMGCLAKVQQWEQAVFLLQQSHERTIEADTATYSYLIEACRDWTLALRTFEMSKELEVDASRAVPSSGRRSWQKDLTHMVSTLARHEISWQLGAQCVQRLQSLGLQANGVTLTSLLHTVKPGRWPMALHMLRSSSCLSLPPNDFSRSAALTSLGPGRQWRSVAAIFRQMARENLEVNQVCCGAALRGFERQSLWRRSLWLLRNRPYALDPVSCSSALNACSEMAVWARTLRLLWEAITLRRCELDAVCCNAAMAACSGRWVESVTLLKCLSSRSLRCTSISLSTCISACSRCLQWPWGLFLLEVNTENTVNRTGKDVLSLDIVSLEAVVNACRSCEQFFIIPSLLRRLQRLLASALRAGSRRWDKVMKVNRNLQNANAIFDDFLPDDLDEGEGEGEAAEEEEVFPPPSDEEMALRHLDRLSAAAGKVRPPPQTGTGRPVLALTKTYKLPASEIHFESRSEADLTLHFSSGAFCIRFFTDSSREVWRRGLAYTLVKGEKGWERQH</sequence>
<feature type="transmembrane region" description="Helical" evidence="2">
    <location>
        <begin position="1948"/>
        <end position="1967"/>
    </location>
</feature>
<feature type="transmembrane region" description="Helical" evidence="2">
    <location>
        <begin position="2058"/>
        <end position="2083"/>
    </location>
</feature>
<keyword evidence="1" id="KW-0677">Repeat</keyword>
<keyword evidence="2" id="KW-0472">Membrane</keyword>
<proteinExistence type="predicted"/>
<dbReference type="Proteomes" id="UP000604046">
    <property type="component" value="Unassembled WGS sequence"/>
</dbReference>
<dbReference type="PANTHER" id="PTHR47932">
    <property type="entry name" value="ATPASE EXPRESSION PROTEIN 3"/>
    <property type="match status" value="1"/>
</dbReference>